<feature type="transmembrane region" description="Helical" evidence="6">
    <location>
        <begin position="376"/>
        <end position="397"/>
    </location>
</feature>
<dbReference type="GO" id="GO:0022857">
    <property type="term" value="F:transmembrane transporter activity"/>
    <property type="evidence" value="ECO:0007669"/>
    <property type="project" value="InterPro"/>
</dbReference>
<feature type="transmembrane region" description="Helical" evidence="6">
    <location>
        <begin position="285"/>
        <end position="311"/>
    </location>
</feature>
<comment type="caution">
    <text evidence="8">The sequence shown here is derived from an EMBL/GenBank/DDBJ whole genome shotgun (WGS) entry which is preliminary data.</text>
</comment>
<keyword evidence="2 6" id="KW-0812">Transmembrane</keyword>
<accession>A0A3E2H1F6</accession>
<dbReference type="InterPro" id="IPR036259">
    <property type="entry name" value="MFS_trans_sf"/>
</dbReference>
<evidence type="ECO:0000256" key="1">
    <source>
        <dbReference type="ARBA" id="ARBA00004141"/>
    </source>
</evidence>
<feature type="transmembrane region" description="Helical" evidence="6">
    <location>
        <begin position="153"/>
        <end position="173"/>
    </location>
</feature>
<dbReference type="OrthoDB" id="2587356at2759"/>
<dbReference type="PROSITE" id="PS50850">
    <property type="entry name" value="MFS"/>
    <property type="match status" value="1"/>
</dbReference>
<evidence type="ECO:0000256" key="4">
    <source>
        <dbReference type="ARBA" id="ARBA00023136"/>
    </source>
</evidence>
<evidence type="ECO:0000313" key="8">
    <source>
        <dbReference type="EMBL" id="RFU27214.1"/>
    </source>
</evidence>
<feature type="transmembrane region" description="Helical" evidence="6">
    <location>
        <begin position="129"/>
        <end position="147"/>
    </location>
</feature>
<organism evidence="8 9">
    <name type="scientific">Scytalidium lignicola</name>
    <name type="common">Hyphomycete</name>
    <dbReference type="NCBI Taxonomy" id="5539"/>
    <lineage>
        <taxon>Eukaryota</taxon>
        <taxon>Fungi</taxon>
        <taxon>Dikarya</taxon>
        <taxon>Ascomycota</taxon>
        <taxon>Pezizomycotina</taxon>
        <taxon>Leotiomycetes</taxon>
        <taxon>Leotiomycetes incertae sedis</taxon>
        <taxon>Scytalidium</taxon>
    </lineage>
</organism>
<feature type="domain" description="Major facilitator superfamily (MFS) profile" evidence="7">
    <location>
        <begin position="60"/>
        <end position="525"/>
    </location>
</feature>
<keyword evidence="4 6" id="KW-0472">Membrane</keyword>
<keyword evidence="3 6" id="KW-1133">Transmembrane helix</keyword>
<dbReference type="Proteomes" id="UP000258309">
    <property type="component" value="Unassembled WGS sequence"/>
</dbReference>
<dbReference type="Pfam" id="PF07690">
    <property type="entry name" value="MFS_1"/>
    <property type="match status" value="1"/>
</dbReference>
<dbReference type="PANTHER" id="PTHR23501">
    <property type="entry name" value="MAJOR FACILITATOR SUPERFAMILY"/>
    <property type="match status" value="1"/>
</dbReference>
<evidence type="ECO:0000256" key="2">
    <source>
        <dbReference type="ARBA" id="ARBA00022692"/>
    </source>
</evidence>
<gene>
    <name evidence="8" type="ORF">B7463_g9124</name>
</gene>
<dbReference type="AlphaFoldDB" id="A0A3E2H1F6"/>
<evidence type="ECO:0000259" key="7">
    <source>
        <dbReference type="PROSITE" id="PS50850"/>
    </source>
</evidence>
<feature type="transmembrane region" description="Helical" evidence="6">
    <location>
        <begin position="260"/>
        <end position="279"/>
    </location>
</feature>
<dbReference type="PANTHER" id="PTHR23501:SF195">
    <property type="entry name" value="PEP5"/>
    <property type="match status" value="1"/>
</dbReference>
<dbReference type="InterPro" id="IPR020846">
    <property type="entry name" value="MFS_dom"/>
</dbReference>
<dbReference type="Gene3D" id="1.20.1250.20">
    <property type="entry name" value="MFS general substrate transporter like domains"/>
    <property type="match status" value="1"/>
</dbReference>
<feature type="region of interest" description="Disordered" evidence="5">
    <location>
        <begin position="1"/>
        <end position="43"/>
    </location>
</feature>
<evidence type="ECO:0000256" key="3">
    <source>
        <dbReference type="ARBA" id="ARBA00022989"/>
    </source>
</evidence>
<reference evidence="8 9" key="1">
    <citation type="submission" date="2018-05" db="EMBL/GenBank/DDBJ databases">
        <title>Draft genome sequence of Scytalidium lignicola DSM 105466, a ubiquitous saprotrophic fungus.</title>
        <authorList>
            <person name="Buettner E."/>
            <person name="Gebauer A.M."/>
            <person name="Hofrichter M."/>
            <person name="Liers C."/>
            <person name="Kellner H."/>
        </authorList>
    </citation>
    <scope>NUCLEOTIDE SEQUENCE [LARGE SCALE GENOMIC DNA]</scope>
    <source>
        <strain evidence="8 9">DSM 105466</strain>
    </source>
</reference>
<feature type="non-terminal residue" evidence="8">
    <location>
        <position position="551"/>
    </location>
</feature>
<evidence type="ECO:0000256" key="5">
    <source>
        <dbReference type="SAM" id="MobiDB-lite"/>
    </source>
</evidence>
<evidence type="ECO:0000256" key="6">
    <source>
        <dbReference type="SAM" id="Phobius"/>
    </source>
</evidence>
<feature type="transmembrane region" description="Helical" evidence="6">
    <location>
        <begin position="220"/>
        <end position="239"/>
    </location>
</feature>
<dbReference type="SUPFAM" id="SSF103473">
    <property type="entry name" value="MFS general substrate transporter"/>
    <property type="match status" value="1"/>
</dbReference>
<sequence>MSTKSTPNGSVTHDEVQLPQPLTINEKSSSSEEKNLEEENIGADLVYDDNDEEPELHARTYFALAAMFLLNLVQLFALQGPPAVLSYIGSDLNNTARQTWVPNALSLVQAVVSPLISSASDTFQARKSLLVACSVISFIGAAVAPGSNNIYRLIVAQILIGFGFATVPLAYCVPSEILPRKWRPMAQAAMNIAAAVGACVGPLIIGALTRRNPHTGWRDFYWIQMALWGLSAICLFVGYRPPKRHTRLDHLSFIQKLGRLDLLGAFLLTAGLTLLLTGLNLGGGIFSWTAAPTLATLVVGIVTMIVTSNLFETDPFLEVAREQPFWIACCMSTIPYGYASTKLRSIRSPLFVGFLLYTAGIVGLATIQPSDSTRSVIFAGLAGLGFGAPLILIIAGVQLSTPHHLIATATAVTTSARAVSATVFTAIYSAALTTRLSTFIPKDIASAALHAGLPPSSLEAFIGALASNNATALPLVPGVTPAIIDAGVGGLKQAFADGVRVVFEIAAPFGALACIACCFIGDLSKVMNYHVDAPVEDLHAKHHHREGEGVA</sequence>
<keyword evidence="9" id="KW-1185">Reference proteome</keyword>
<feature type="compositionally biased region" description="Polar residues" evidence="5">
    <location>
        <begin position="1"/>
        <end position="11"/>
    </location>
</feature>
<feature type="transmembrane region" description="Helical" evidence="6">
    <location>
        <begin position="350"/>
        <end position="370"/>
    </location>
</feature>
<dbReference type="EMBL" id="NCSJ02000217">
    <property type="protein sequence ID" value="RFU27214.1"/>
    <property type="molecule type" value="Genomic_DNA"/>
</dbReference>
<dbReference type="OMA" id="YWIQMAL"/>
<name>A0A3E2H1F6_SCYLI</name>
<dbReference type="InterPro" id="IPR011701">
    <property type="entry name" value="MFS"/>
</dbReference>
<dbReference type="GO" id="GO:0005886">
    <property type="term" value="C:plasma membrane"/>
    <property type="evidence" value="ECO:0007669"/>
    <property type="project" value="TreeGrafter"/>
</dbReference>
<feature type="transmembrane region" description="Helical" evidence="6">
    <location>
        <begin position="185"/>
        <end position="208"/>
    </location>
</feature>
<comment type="subcellular location">
    <subcellularLocation>
        <location evidence="1">Membrane</location>
        <topology evidence="1">Multi-pass membrane protein</topology>
    </subcellularLocation>
</comment>
<proteinExistence type="predicted"/>
<protein>
    <recommendedName>
        <fullName evidence="7">Major facilitator superfamily (MFS) profile domain-containing protein</fullName>
    </recommendedName>
</protein>
<evidence type="ECO:0000313" key="9">
    <source>
        <dbReference type="Proteomes" id="UP000258309"/>
    </source>
</evidence>
<feature type="non-terminal residue" evidence="8">
    <location>
        <position position="1"/>
    </location>
</feature>